<organism evidence="2 3">
    <name type="scientific">Cellulomonas dongxiuzhuiae</name>
    <dbReference type="NCBI Taxonomy" id="2819979"/>
    <lineage>
        <taxon>Bacteria</taxon>
        <taxon>Bacillati</taxon>
        <taxon>Actinomycetota</taxon>
        <taxon>Actinomycetes</taxon>
        <taxon>Micrococcales</taxon>
        <taxon>Cellulomonadaceae</taxon>
        <taxon>Cellulomonas</taxon>
    </lineage>
</organism>
<dbReference type="Proteomes" id="UP000679335">
    <property type="component" value="Chromosome"/>
</dbReference>
<name>A0ABX8GR76_9CELL</name>
<sequence length="117" mass="11739">MPPPEVAPSEPAAEVPAEEIPLDPRSIARASLAAGRNRSLWWTMSGIVASVAVAFVTDAVVGSYVLALLLLASAVVRAVTPAPGPVAVSVRSKPLDVAVLATGALALAVLASLLPPA</sequence>
<keyword evidence="3" id="KW-1185">Reference proteome</keyword>
<dbReference type="Pfam" id="PF11222">
    <property type="entry name" value="DUF3017"/>
    <property type="match status" value="1"/>
</dbReference>
<evidence type="ECO:0000313" key="3">
    <source>
        <dbReference type="Proteomes" id="UP000679335"/>
    </source>
</evidence>
<proteinExistence type="predicted"/>
<evidence type="ECO:0000313" key="2">
    <source>
        <dbReference type="EMBL" id="QWC17929.1"/>
    </source>
</evidence>
<accession>A0ABX8GR76</accession>
<feature type="transmembrane region" description="Helical" evidence="1">
    <location>
        <begin position="95"/>
        <end position="114"/>
    </location>
</feature>
<feature type="transmembrane region" description="Helical" evidence="1">
    <location>
        <begin position="63"/>
        <end position="83"/>
    </location>
</feature>
<protein>
    <submittedName>
        <fullName evidence="2">DUF3017 domain-containing protein</fullName>
    </submittedName>
</protein>
<keyword evidence="1" id="KW-1133">Transmembrane helix</keyword>
<keyword evidence="1" id="KW-0472">Membrane</keyword>
<evidence type="ECO:0000256" key="1">
    <source>
        <dbReference type="SAM" id="Phobius"/>
    </source>
</evidence>
<dbReference type="InterPro" id="IPR021385">
    <property type="entry name" value="DUF3017"/>
</dbReference>
<dbReference type="EMBL" id="CP076023">
    <property type="protein sequence ID" value="QWC17929.1"/>
    <property type="molecule type" value="Genomic_DNA"/>
</dbReference>
<gene>
    <name evidence="2" type="ORF">KKR89_12580</name>
</gene>
<keyword evidence="1" id="KW-0812">Transmembrane</keyword>
<reference evidence="2 3" key="1">
    <citation type="submission" date="2021-05" db="EMBL/GenBank/DDBJ databases">
        <title>Novel species in genus Cellulomonas.</title>
        <authorList>
            <person name="Zhang G."/>
        </authorList>
    </citation>
    <scope>NUCLEOTIDE SEQUENCE [LARGE SCALE GENOMIC DNA]</scope>
    <source>
        <strain evidence="3">zg-ZUI157</strain>
    </source>
</reference>